<accession>A0ABV6TK62</accession>
<reference evidence="11 12" key="1">
    <citation type="submission" date="2024-09" db="EMBL/GenBank/DDBJ databases">
        <authorList>
            <person name="Sun Q."/>
            <person name="Mori K."/>
        </authorList>
    </citation>
    <scope>NUCLEOTIDE SEQUENCE [LARGE SCALE GENOMIC DNA]</scope>
    <source>
        <strain evidence="11 12">JCM 4557</strain>
    </source>
</reference>
<dbReference type="SUPFAM" id="SSF55874">
    <property type="entry name" value="ATPase domain of HSP90 chaperone/DNA topoisomerase II/histidine kinase"/>
    <property type="match status" value="1"/>
</dbReference>
<dbReference type="Pfam" id="PF02518">
    <property type="entry name" value="HATPase_c"/>
    <property type="match status" value="1"/>
</dbReference>
<dbReference type="InterPro" id="IPR005467">
    <property type="entry name" value="His_kinase_dom"/>
</dbReference>
<dbReference type="Gene3D" id="1.20.5.1930">
    <property type="match status" value="1"/>
</dbReference>
<evidence type="ECO:0000256" key="2">
    <source>
        <dbReference type="ARBA" id="ARBA00012438"/>
    </source>
</evidence>
<dbReference type="InterPro" id="IPR003594">
    <property type="entry name" value="HATPase_dom"/>
</dbReference>
<feature type="transmembrane region" description="Helical" evidence="9">
    <location>
        <begin position="79"/>
        <end position="96"/>
    </location>
</feature>
<dbReference type="InterPro" id="IPR050482">
    <property type="entry name" value="Sensor_HK_TwoCompSys"/>
</dbReference>
<dbReference type="Pfam" id="PF07730">
    <property type="entry name" value="HisKA_3"/>
    <property type="match status" value="1"/>
</dbReference>
<name>A0ABV6TK62_9ACTN</name>
<keyword evidence="6 11" id="KW-0418">Kinase</keyword>
<evidence type="ECO:0000256" key="3">
    <source>
        <dbReference type="ARBA" id="ARBA00022553"/>
    </source>
</evidence>
<keyword evidence="3" id="KW-0597">Phosphoprotein</keyword>
<dbReference type="GO" id="GO:0016301">
    <property type="term" value="F:kinase activity"/>
    <property type="evidence" value="ECO:0007669"/>
    <property type="project" value="UniProtKB-KW"/>
</dbReference>
<evidence type="ECO:0000313" key="12">
    <source>
        <dbReference type="Proteomes" id="UP001589887"/>
    </source>
</evidence>
<dbReference type="PROSITE" id="PS50109">
    <property type="entry name" value="HIS_KIN"/>
    <property type="match status" value="1"/>
</dbReference>
<evidence type="ECO:0000313" key="11">
    <source>
        <dbReference type="EMBL" id="MFC0845641.1"/>
    </source>
</evidence>
<evidence type="ECO:0000259" key="10">
    <source>
        <dbReference type="PROSITE" id="PS50109"/>
    </source>
</evidence>
<evidence type="ECO:0000256" key="6">
    <source>
        <dbReference type="ARBA" id="ARBA00022777"/>
    </source>
</evidence>
<dbReference type="RefSeq" id="WP_394320547.1">
    <property type="nucleotide sequence ID" value="NZ_JBHMQV010000009.1"/>
</dbReference>
<dbReference type="Gene3D" id="3.30.565.10">
    <property type="entry name" value="Histidine kinase-like ATPase, C-terminal domain"/>
    <property type="match status" value="1"/>
</dbReference>
<comment type="caution">
    <text evidence="11">The sequence shown here is derived from an EMBL/GenBank/DDBJ whole genome shotgun (WGS) entry which is preliminary data.</text>
</comment>
<dbReference type="Proteomes" id="UP001589887">
    <property type="component" value="Unassembled WGS sequence"/>
</dbReference>
<protein>
    <recommendedName>
        <fullName evidence="2">histidine kinase</fullName>
        <ecNumber evidence="2">2.7.13.3</ecNumber>
    </recommendedName>
</protein>
<keyword evidence="5" id="KW-0547">Nucleotide-binding</keyword>
<feature type="transmembrane region" description="Helical" evidence="9">
    <location>
        <begin position="25"/>
        <end position="46"/>
    </location>
</feature>
<dbReference type="EMBL" id="JBHMQV010000009">
    <property type="protein sequence ID" value="MFC0845641.1"/>
    <property type="molecule type" value="Genomic_DNA"/>
</dbReference>
<evidence type="ECO:0000256" key="4">
    <source>
        <dbReference type="ARBA" id="ARBA00022679"/>
    </source>
</evidence>
<dbReference type="EC" id="2.7.13.3" evidence="2"/>
<dbReference type="CDD" id="cd16917">
    <property type="entry name" value="HATPase_UhpB-NarQ-NarX-like"/>
    <property type="match status" value="1"/>
</dbReference>
<comment type="catalytic activity">
    <reaction evidence="1">
        <text>ATP + protein L-histidine = ADP + protein N-phospho-L-histidine.</text>
        <dbReference type="EC" id="2.7.13.3"/>
    </reaction>
</comment>
<organism evidence="11 12">
    <name type="scientific">Streptomyces noboritoensis</name>
    <dbReference type="NCBI Taxonomy" id="67337"/>
    <lineage>
        <taxon>Bacteria</taxon>
        <taxon>Bacillati</taxon>
        <taxon>Actinomycetota</taxon>
        <taxon>Actinomycetes</taxon>
        <taxon>Kitasatosporales</taxon>
        <taxon>Streptomycetaceae</taxon>
        <taxon>Streptomyces</taxon>
    </lineage>
</organism>
<evidence type="ECO:0000256" key="9">
    <source>
        <dbReference type="SAM" id="Phobius"/>
    </source>
</evidence>
<evidence type="ECO:0000256" key="7">
    <source>
        <dbReference type="ARBA" id="ARBA00022840"/>
    </source>
</evidence>
<proteinExistence type="predicted"/>
<keyword evidence="4" id="KW-0808">Transferase</keyword>
<dbReference type="PANTHER" id="PTHR24421">
    <property type="entry name" value="NITRATE/NITRITE SENSOR PROTEIN NARX-RELATED"/>
    <property type="match status" value="1"/>
</dbReference>
<sequence>MSTDVWFTWPSREALSREGLSRARLGIMWGVRGLLFGGMLWTAISAKGPDGWSWVVGVAMVLVMVVLARAFWRQTLAHRLWPSLGLLALLMASAVAAQRTDWDVFAIIVWCGCAISALERLPLGAAVPCTLVALGAYAVVNTDNWLTTALTTAGLGLAGYVLRLDAEARGSAQRLLAQERAARAAEAESAALAERARIAREIHDVLAHSLSAQLVHLEAARLMIEREPAGDFRDRILERVVAARSMARDGLAETRQALSALRGEITPVEDFLHTLVDGGGPGGPAGVEVAGERRPLTAEASQAVRRVAQEALTNVRKHAPGAAVAVRLEYLPDEVALEVRDSGGGRVAEELAVSGSGYGLLGMRERAELLGGTLEAGPEEEGFVVRLRVPA</sequence>
<feature type="domain" description="Histidine kinase" evidence="10">
    <location>
        <begin position="304"/>
        <end position="391"/>
    </location>
</feature>
<evidence type="ECO:0000256" key="5">
    <source>
        <dbReference type="ARBA" id="ARBA00022741"/>
    </source>
</evidence>
<dbReference type="InterPro" id="IPR036890">
    <property type="entry name" value="HATPase_C_sf"/>
</dbReference>
<keyword evidence="8" id="KW-0902">Two-component regulatory system</keyword>
<keyword evidence="7" id="KW-0067">ATP-binding</keyword>
<dbReference type="InterPro" id="IPR011712">
    <property type="entry name" value="Sig_transdc_His_kin_sub3_dim/P"/>
</dbReference>
<evidence type="ECO:0000256" key="1">
    <source>
        <dbReference type="ARBA" id="ARBA00000085"/>
    </source>
</evidence>
<dbReference type="SMART" id="SM00387">
    <property type="entry name" value="HATPase_c"/>
    <property type="match status" value="1"/>
</dbReference>
<feature type="transmembrane region" description="Helical" evidence="9">
    <location>
        <begin position="52"/>
        <end position="72"/>
    </location>
</feature>
<keyword evidence="9" id="KW-1133">Transmembrane helix</keyword>
<dbReference type="PANTHER" id="PTHR24421:SF10">
    <property type="entry name" value="NITRATE_NITRITE SENSOR PROTEIN NARQ"/>
    <property type="match status" value="1"/>
</dbReference>
<keyword evidence="9" id="KW-0472">Membrane</keyword>
<gene>
    <name evidence="11" type="ORF">ACFH04_18260</name>
</gene>
<keyword evidence="9" id="KW-0812">Transmembrane</keyword>
<evidence type="ECO:0000256" key="8">
    <source>
        <dbReference type="ARBA" id="ARBA00023012"/>
    </source>
</evidence>
<keyword evidence="12" id="KW-1185">Reference proteome</keyword>